<dbReference type="SUPFAM" id="SSF55874">
    <property type="entry name" value="ATPase domain of HSP90 chaperone/DNA topoisomerase II/histidine kinase"/>
    <property type="match status" value="1"/>
</dbReference>
<keyword evidence="1" id="KW-0418">Kinase</keyword>
<organism evidence="1 2">
    <name type="scientific">Chryseobacterium oranimense</name>
    <dbReference type="NCBI Taxonomy" id="421058"/>
    <lineage>
        <taxon>Bacteria</taxon>
        <taxon>Pseudomonadati</taxon>
        <taxon>Bacteroidota</taxon>
        <taxon>Flavobacteriia</taxon>
        <taxon>Flavobacteriales</taxon>
        <taxon>Weeksellaceae</taxon>
        <taxon>Chryseobacterium group</taxon>
        <taxon>Chryseobacterium</taxon>
    </lineage>
</organism>
<keyword evidence="2" id="KW-1185">Reference proteome</keyword>
<dbReference type="Gene3D" id="3.30.565.10">
    <property type="entry name" value="Histidine kinase-like ATPase, C-terminal domain"/>
    <property type="match status" value="1"/>
</dbReference>
<dbReference type="Proteomes" id="UP000184047">
    <property type="component" value="Unassembled WGS sequence"/>
</dbReference>
<dbReference type="Pfam" id="PF13589">
    <property type="entry name" value="HATPase_c_3"/>
    <property type="match status" value="1"/>
</dbReference>
<protein>
    <submittedName>
        <fullName evidence="1">Histidine kinase-, DNA gyrase B-, and HSP90-like ATPase</fullName>
    </submittedName>
</protein>
<dbReference type="AlphaFoldDB" id="A0A1M5X4H2"/>
<reference evidence="2" key="1">
    <citation type="submission" date="2016-11" db="EMBL/GenBank/DDBJ databases">
        <authorList>
            <person name="Varghese N."/>
            <person name="Submissions S."/>
        </authorList>
    </citation>
    <scope>NUCLEOTIDE SEQUENCE [LARGE SCALE GENOMIC DNA]</scope>
    <source>
        <strain evidence="2">DSM 19055</strain>
    </source>
</reference>
<dbReference type="RefSeq" id="WP_073066861.1">
    <property type="nucleotide sequence ID" value="NZ_FQWT01000009.1"/>
</dbReference>
<accession>A0A1M5X4H2</accession>
<dbReference type="GO" id="GO:0016301">
    <property type="term" value="F:kinase activity"/>
    <property type="evidence" value="ECO:0007669"/>
    <property type="project" value="UniProtKB-KW"/>
</dbReference>
<dbReference type="EMBL" id="FQWT01000009">
    <property type="protein sequence ID" value="SHH94707.1"/>
    <property type="molecule type" value="Genomic_DNA"/>
</dbReference>
<proteinExistence type="predicted"/>
<gene>
    <name evidence="1" type="ORF">SAMN05421866_4381</name>
</gene>
<dbReference type="OrthoDB" id="9813438at2"/>
<keyword evidence="1" id="KW-0808">Transferase</keyword>
<sequence>MNKPIDKGLHLCRPNPQYLIKSIAEQGYSLETAFADLIDNSISAEANNIEILTDTTSGFMVFITDNGTGMTKEQLIDSLSIPSSDLDNEREVKDLGRFGLGLKTASFSQTRNLTVLSKKEGDNKYSGFAWDVEYLKKTEDWTLKVLTDDEINILLRTYHASSDTHLNKFENYLPSTLVIWQGLFKYENYLQEQNKIKALNSDLSDNVEEYLSISFHRFISRGLKIRLNNKILNEFDPFPEVESIIRLPKRVGNISNSSIKFEGFVIPYEAIKESKEHFNRWTTPKKSLMDMEGLYIYRGDRLISYGGWHGIIKRSGKMQLGRMKIDIGNDLDNVLKLNVAKSQIEIPFELKSEFYRSLEDLKENAQKEFYNVGLKEIKNTSKEDKDKELFRKVYTNKGSLIYLNYSNPLLNFLYESFDDDQRKIFKVLTKNINAVFNKNRQFDSDTIINEDNDSVNLDEIETAIAKLRELGIDEDSIRKTYISNIVSKKDINHIL</sequence>
<evidence type="ECO:0000313" key="1">
    <source>
        <dbReference type="EMBL" id="SHH94707.1"/>
    </source>
</evidence>
<dbReference type="STRING" id="421058.SAMN05421866_4381"/>
<name>A0A1M5X4H2_9FLAO</name>
<evidence type="ECO:0000313" key="2">
    <source>
        <dbReference type="Proteomes" id="UP000184047"/>
    </source>
</evidence>
<dbReference type="InterPro" id="IPR036890">
    <property type="entry name" value="HATPase_C_sf"/>
</dbReference>